<dbReference type="SMART" id="SM00448">
    <property type="entry name" value="REC"/>
    <property type="match status" value="1"/>
</dbReference>
<evidence type="ECO:0000259" key="3">
    <source>
        <dbReference type="PROSITE" id="PS50110"/>
    </source>
</evidence>
<dbReference type="InterPro" id="IPR052016">
    <property type="entry name" value="Bact_Sigma-Reg"/>
</dbReference>
<dbReference type="InterPro" id="IPR001789">
    <property type="entry name" value="Sig_transdc_resp-reg_receiver"/>
</dbReference>
<evidence type="ECO:0000256" key="2">
    <source>
        <dbReference type="PROSITE-ProRule" id="PRU00169"/>
    </source>
</evidence>
<dbReference type="InterPro" id="IPR001932">
    <property type="entry name" value="PPM-type_phosphatase-like_dom"/>
</dbReference>
<protein>
    <submittedName>
        <fullName evidence="4">Fused response regulator/phosphatase</fullName>
    </submittedName>
</protein>
<accession>A0ABX2TFL9</accession>
<feature type="modified residue" description="4-aspartylphosphate" evidence="2">
    <location>
        <position position="66"/>
    </location>
</feature>
<keyword evidence="2" id="KW-0597">Phosphoprotein</keyword>
<evidence type="ECO:0000313" key="5">
    <source>
        <dbReference type="Proteomes" id="UP000584642"/>
    </source>
</evidence>
<organism evidence="4 5">
    <name type="scientific">Azospirillum oleiclasticum</name>
    <dbReference type="NCBI Taxonomy" id="2735135"/>
    <lineage>
        <taxon>Bacteria</taxon>
        <taxon>Pseudomonadati</taxon>
        <taxon>Pseudomonadota</taxon>
        <taxon>Alphaproteobacteria</taxon>
        <taxon>Rhodospirillales</taxon>
        <taxon>Azospirillaceae</taxon>
        <taxon>Azospirillum</taxon>
    </lineage>
</organism>
<dbReference type="PANTHER" id="PTHR43156">
    <property type="entry name" value="STAGE II SPORULATION PROTEIN E-RELATED"/>
    <property type="match status" value="1"/>
</dbReference>
<gene>
    <name evidence="4" type="ORF">HND93_25760</name>
</gene>
<sequence>MSAVDSLPHGAMEQAVILIADDHPINRSLIVTALGKAGFRRLLVAGDGCEALTIAEASVPDCIVLDIMMPQMDGWTVCRTLRADPRFRHVPIIVQSALSSAEDRRMAFALGASDMVTKPFDPQELIARVRVHVANRLLSTGLLAYRERLNSELQEARAVAEALLPEPDDLAVLAGCGLAVDFHHRSSSEVGGDYFGAWPASGGRVALFVGDVSGHGVSAALRAFRLNALLVPSPPFIGDLRAAAAHLDDRLHRFGQREAQFVAGTLVLYDPGQGNLRYLGAGLRDGMILRAGGGIELLPLSGMPFGLTPGLTRPVREGVLAPGDTLLLYTDALVESAEAAGAPTGEGDLVQWVARTLDRIGRHEPERLATRIATAFLADFAAGVQDDLLVVSAHALPAP</sequence>
<dbReference type="InterPro" id="IPR011006">
    <property type="entry name" value="CheY-like_superfamily"/>
</dbReference>
<dbReference type="SMART" id="SM00331">
    <property type="entry name" value="PP2C_SIG"/>
    <property type="match status" value="1"/>
</dbReference>
<dbReference type="Pfam" id="PF00072">
    <property type="entry name" value="Response_reg"/>
    <property type="match status" value="1"/>
</dbReference>
<dbReference type="Gene3D" id="3.60.40.10">
    <property type="entry name" value="PPM-type phosphatase domain"/>
    <property type="match status" value="1"/>
</dbReference>
<dbReference type="PANTHER" id="PTHR43156:SF2">
    <property type="entry name" value="STAGE II SPORULATION PROTEIN E"/>
    <property type="match status" value="1"/>
</dbReference>
<proteinExistence type="predicted"/>
<name>A0ABX2TFL9_9PROT</name>
<keyword evidence="5" id="KW-1185">Reference proteome</keyword>
<comment type="caution">
    <text evidence="4">The sequence shown here is derived from an EMBL/GenBank/DDBJ whole genome shotgun (WGS) entry which is preliminary data.</text>
</comment>
<dbReference type="PROSITE" id="PS50110">
    <property type="entry name" value="RESPONSE_REGULATORY"/>
    <property type="match status" value="1"/>
</dbReference>
<evidence type="ECO:0000313" key="4">
    <source>
        <dbReference type="EMBL" id="NYZ23129.1"/>
    </source>
</evidence>
<dbReference type="RefSeq" id="WP_180284900.1">
    <property type="nucleotide sequence ID" value="NZ_JABFDB010000024.1"/>
</dbReference>
<dbReference type="InterPro" id="IPR036457">
    <property type="entry name" value="PPM-type-like_dom_sf"/>
</dbReference>
<evidence type="ECO:0000256" key="1">
    <source>
        <dbReference type="ARBA" id="ARBA00022801"/>
    </source>
</evidence>
<dbReference type="Proteomes" id="UP000584642">
    <property type="component" value="Unassembled WGS sequence"/>
</dbReference>
<keyword evidence="1" id="KW-0378">Hydrolase</keyword>
<feature type="domain" description="Response regulatory" evidence="3">
    <location>
        <begin position="16"/>
        <end position="133"/>
    </location>
</feature>
<dbReference type="Pfam" id="PF07228">
    <property type="entry name" value="SpoIIE"/>
    <property type="match status" value="1"/>
</dbReference>
<dbReference type="SUPFAM" id="SSF52172">
    <property type="entry name" value="CheY-like"/>
    <property type="match status" value="1"/>
</dbReference>
<reference evidence="4 5" key="1">
    <citation type="submission" date="2020-05" db="EMBL/GenBank/DDBJ databases">
        <title>Azospirillum oleiclasticum sp. nov, a nitrogen-fixing and heavy crude oil-emulsifying bacterium isolated from the crude oil of Yumen Oilfield.</title>
        <authorList>
            <person name="Wu D."/>
            <person name="Cai M."/>
            <person name="Zhang X."/>
        </authorList>
    </citation>
    <scope>NUCLEOTIDE SEQUENCE [LARGE SCALE GENOMIC DNA]</scope>
    <source>
        <strain evidence="4 5">ROY-1-1-2</strain>
    </source>
</reference>
<dbReference type="Gene3D" id="3.40.50.2300">
    <property type="match status" value="1"/>
</dbReference>
<dbReference type="EMBL" id="JABFDB010000024">
    <property type="protein sequence ID" value="NYZ23129.1"/>
    <property type="molecule type" value="Genomic_DNA"/>
</dbReference>